<evidence type="ECO:0000256" key="6">
    <source>
        <dbReference type="ARBA" id="ARBA00044535"/>
    </source>
</evidence>
<keyword evidence="3 10" id="KW-0347">Helicase</keyword>
<dbReference type="EMBL" id="RHIB01000001">
    <property type="protein sequence ID" value="RNA69106.1"/>
    <property type="molecule type" value="Genomic_DNA"/>
</dbReference>
<evidence type="ECO:0000259" key="9">
    <source>
        <dbReference type="PROSITE" id="PS51194"/>
    </source>
</evidence>
<dbReference type="Pfam" id="PF00270">
    <property type="entry name" value="DEAD"/>
    <property type="match status" value="1"/>
</dbReference>
<proteinExistence type="predicted"/>
<evidence type="ECO:0000259" key="8">
    <source>
        <dbReference type="PROSITE" id="PS51192"/>
    </source>
</evidence>
<organism evidence="10 11">
    <name type="scientific">Alteribacter keqinensis</name>
    <dbReference type="NCBI Taxonomy" id="2483800"/>
    <lineage>
        <taxon>Bacteria</taxon>
        <taxon>Bacillati</taxon>
        <taxon>Bacillota</taxon>
        <taxon>Bacilli</taxon>
        <taxon>Bacillales</taxon>
        <taxon>Bacillaceae</taxon>
        <taxon>Alteribacter</taxon>
    </lineage>
</organism>
<keyword evidence="5" id="KW-0238">DNA-binding</keyword>
<keyword evidence="4" id="KW-0067">ATP-binding</keyword>
<evidence type="ECO:0000256" key="3">
    <source>
        <dbReference type="ARBA" id="ARBA00022806"/>
    </source>
</evidence>
<dbReference type="Gene3D" id="3.40.50.300">
    <property type="entry name" value="P-loop containing nucleotide triphosphate hydrolases"/>
    <property type="match status" value="2"/>
</dbReference>
<evidence type="ECO:0000256" key="7">
    <source>
        <dbReference type="ARBA" id="ARBA00044550"/>
    </source>
</evidence>
<sequence>MNIETALRQSFGYAGFRSGQKEIIKDVLKGTDVLAVLPTGTGKTLCYQFPSRYLKGMTIVVSPLLSLMEDQVHQLKARGEKGAVALNSHVNKDERERIVKTFNDRTLLYVSPEMLQSNWLMYHLKKHRVGLFVVDEAHCISQWGHEFRTDYLKLAAIRESLGQPGCLALTATATPAVQKDIVSHLNMTGTREHIYSVDRPNISLHVKKAAGYEEKITLIKDAVLDFKKPGIVYTATRAEAEMLSQIIKNQTSIRTASYHGGMEGEDRILVQQQFIRDELDVVFCTNAFGMGINKSNIQFVLHAHIPQSVEHYVQETGRAGRGGGQSAALLIYTEEDRYLPLSFIDYEVPSKEEVKHFFAGIKSRRKNGDTSILLSEFLGPLGFDETKERLFQYHLEYFGAVRDHHLMIENCRDDWEERLIRFFDKRKVKKRKQLTAMEKVIETEGNCLREQVLGYFGEAKKEKITPCCSGCNDKPVFATGAEREEDHSNDTGTWKALLSEVF</sequence>
<dbReference type="GO" id="GO:0030894">
    <property type="term" value="C:replisome"/>
    <property type="evidence" value="ECO:0007669"/>
    <property type="project" value="TreeGrafter"/>
</dbReference>
<keyword evidence="2" id="KW-0378">Hydrolase</keyword>
<dbReference type="SMART" id="SM00487">
    <property type="entry name" value="DEXDc"/>
    <property type="match status" value="1"/>
</dbReference>
<evidence type="ECO:0000313" key="10">
    <source>
        <dbReference type="EMBL" id="RNA69106.1"/>
    </source>
</evidence>
<dbReference type="InterPro" id="IPR002464">
    <property type="entry name" value="DNA/RNA_helicase_DEAH_CS"/>
</dbReference>
<dbReference type="NCBIfam" id="TIGR00614">
    <property type="entry name" value="recQ_fam"/>
    <property type="match status" value="1"/>
</dbReference>
<dbReference type="Pfam" id="PF00271">
    <property type="entry name" value="Helicase_C"/>
    <property type="match status" value="1"/>
</dbReference>
<dbReference type="Pfam" id="PF16124">
    <property type="entry name" value="RecQ_Zn_bind"/>
    <property type="match status" value="1"/>
</dbReference>
<dbReference type="AlphaFoldDB" id="A0A3M7TTY2"/>
<dbReference type="PROSITE" id="PS51194">
    <property type="entry name" value="HELICASE_CTER"/>
    <property type="match status" value="1"/>
</dbReference>
<reference evidence="10 11" key="1">
    <citation type="submission" date="2018-10" db="EMBL/GenBank/DDBJ databases">
        <title>Bacillus Keqinensis sp. nov., a moderately halophilic bacterium isolated from a saline-alkaline lake.</title>
        <authorList>
            <person name="Wang H."/>
        </authorList>
    </citation>
    <scope>NUCLEOTIDE SEQUENCE [LARGE SCALE GENOMIC DNA]</scope>
    <source>
        <strain evidence="10 11">KQ-3</strain>
    </source>
</reference>
<dbReference type="Proteomes" id="UP000278746">
    <property type="component" value="Unassembled WGS sequence"/>
</dbReference>
<dbReference type="GO" id="GO:0005737">
    <property type="term" value="C:cytoplasm"/>
    <property type="evidence" value="ECO:0007669"/>
    <property type="project" value="TreeGrafter"/>
</dbReference>
<dbReference type="GO" id="GO:0006310">
    <property type="term" value="P:DNA recombination"/>
    <property type="evidence" value="ECO:0007669"/>
    <property type="project" value="InterPro"/>
</dbReference>
<dbReference type="PROSITE" id="PS51192">
    <property type="entry name" value="HELICASE_ATP_BIND_1"/>
    <property type="match status" value="1"/>
</dbReference>
<feature type="domain" description="Helicase C-terminal" evidence="9">
    <location>
        <begin position="218"/>
        <end position="369"/>
    </location>
</feature>
<dbReference type="PANTHER" id="PTHR13710:SF84">
    <property type="entry name" value="ATP-DEPENDENT DNA HELICASE RECS-RELATED"/>
    <property type="match status" value="1"/>
</dbReference>
<dbReference type="InterPro" id="IPR014001">
    <property type="entry name" value="Helicase_ATP-bd"/>
</dbReference>
<comment type="caution">
    <text evidence="10">The sequence shown here is derived from an EMBL/GenBank/DDBJ whole genome shotgun (WGS) entry which is preliminary data.</text>
</comment>
<evidence type="ECO:0000256" key="1">
    <source>
        <dbReference type="ARBA" id="ARBA00022741"/>
    </source>
</evidence>
<evidence type="ECO:0000256" key="2">
    <source>
        <dbReference type="ARBA" id="ARBA00022801"/>
    </source>
</evidence>
<dbReference type="PROSITE" id="PS00690">
    <property type="entry name" value="DEAH_ATP_HELICASE"/>
    <property type="match status" value="1"/>
</dbReference>
<dbReference type="GO" id="GO:0003677">
    <property type="term" value="F:DNA binding"/>
    <property type="evidence" value="ECO:0007669"/>
    <property type="project" value="UniProtKB-KW"/>
</dbReference>
<dbReference type="InterPro" id="IPR032284">
    <property type="entry name" value="RecQ_Zn-bd"/>
</dbReference>
<evidence type="ECO:0000256" key="4">
    <source>
        <dbReference type="ARBA" id="ARBA00022840"/>
    </source>
</evidence>
<evidence type="ECO:0000256" key="5">
    <source>
        <dbReference type="ARBA" id="ARBA00023125"/>
    </source>
</evidence>
<dbReference type="CDD" id="cd17920">
    <property type="entry name" value="DEXHc_RecQ"/>
    <property type="match status" value="1"/>
</dbReference>
<dbReference type="OrthoDB" id="9763310at2"/>
<keyword evidence="11" id="KW-1185">Reference proteome</keyword>
<name>A0A3M7TTY2_9BACI</name>
<dbReference type="GO" id="GO:0016787">
    <property type="term" value="F:hydrolase activity"/>
    <property type="evidence" value="ECO:0007669"/>
    <property type="project" value="UniProtKB-KW"/>
</dbReference>
<dbReference type="GO" id="GO:0043590">
    <property type="term" value="C:bacterial nucleoid"/>
    <property type="evidence" value="ECO:0007669"/>
    <property type="project" value="TreeGrafter"/>
</dbReference>
<evidence type="ECO:0000313" key="11">
    <source>
        <dbReference type="Proteomes" id="UP000278746"/>
    </source>
</evidence>
<dbReference type="InterPro" id="IPR027417">
    <property type="entry name" value="P-loop_NTPase"/>
</dbReference>
<feature type="domain" description="Helicase ATP-binding" evidence="8">
    <location>
        <begin position="24"/>
        <end position="191"/>
    </location>
</feature>
<dbReference type="GO" id="GO:0006281">
    <property type="term" value="P:DNA repair"/>
    <property type="evidence" value="ECO:0007669"/>
    <property type="project" value="TreeGrafter"/>
</dbReference>
<gene>
    <name evidence="10" type="ORF">EBO34_03900</name>
</gene>
<dbReference type="GO" id="GO:0009378">
    <property type="term" value="F:four-way junction helicase activity"/>
    <property type="evidence" value="ECO:0007669"/>
    <property type="project" value="TreeGrafter"/>
</dbReference>
<dbReference type="RefSeq" id="WP_122896628.1">
    <property type="nucleotide sequence ID" value="NZ_RHIB01000001.1"/>
</dbReference>
<dbReference type="GO" id="GO:0043138">
    <property type="term" value="F:3'-5' DNA helicase activity"/>
    <property type="evidence" value="ECO:0007669"/>
    <property type="project" value="TreeGrafter"/>
</dbReference>
<protein>
    <recommendedName>
        <fullName evidence="6">ATP-dependent DNA helicase RecQ</fullName>
    </recommendedName>
    <alternativeName>
        <fullName evidence="7">DNA 3'-5' helicase RecQ</fullName>
    </alternativeName>
</protein>
<dbReference type="SUPFAM" id="SSF52540">
    <property type="entry name" value="P-loop containing nucleoside triphosphate hydrolases"/>
    <property type="match status" value="1"/>
</dbReference>
<keyword evidence="1" id="KW-0547">Nucleotide-binding</keyword>
<dbReference type="InterPro" id="IPR004589">
    <property type="entry name" value="DNA_helicase_ATP-dep_RecQ"/>
</dbReference>
<dbReference type="InterPro" id="IPR011545">
    <property type="entry name" value="DEAD/DEAH_box_helicase_dom"/>
</dbReference>
<dbReference type="SMART" id="SM00490">
    <property type="entry name" value="HELICc"/>
    <property type="match status" value="1"/>
</dbReference>
<dbReference type="InterPro" id="IPR001650">
    <property type="entry name" value="Helicase_C-like"/>
</dbReference>
<dbReference type="PANTHER" id="PTHR13710">
    <property type="entry name" value="DNA HELICASE RECQ FAMILY MEMBER"/>
    <property type="match status" value="1"/>
</dbReference>
<dbReference type="FunFam" id="3.40.50.300:FF:001389">
    <property type="entry name" value="ATP-dependent DNA helicase RecQ"/>
    <property type="match status" value="1"/>
</dbReference>
<accession>A0A3M7TTY2</accession>
<dbReference type="GO" id="GO:0005524">
    <property type="term" value="F:ATP binding"/>
    <property type="evidence" value="ECO:0007669"/>
    <property type="project" value="UniProtKB-KW"/>
</dbReference>